<feature type="transmembrane region" description="Helical" evidence="8">
    <location>
        <begin position="328"/>
        <end position="348"/>
    </location>
</feature>
<comment type="similarity">
    <text evidence="2">Belongs to the DoxX family.</text>
</comment>
<feature type="transmembrane region" description="Helical" evidence="8">
    <location>
        <begin position="287"/>
        <end position="308"/>
    </location>
</feature>
<evidence type="ECO:0000256" key="5">
    <source>
        <dbReference type="ARBA" id="ARBA00022989"/>
    </source>
</evidence>
<feature type="compositionally biased region" description="Low complexity" evidence="7">
    <location>
        <begin position="24"/>
        <end position="35"/>
    </location>
</feature>
<keyword evidence="6 8" id="KW-0472">Membrane</keyword>
<comment type="subcellular location">
    <subcellularLocation>
        <location evidence="1">Cell membrane</location>
        <topology evidence="1">Multi-pass membrane protein</topology>
    </subcellularLocation>
</comment>
<evidence type="ECO:0000256" key="6">
    <source>
        <dbReference type="ARBA" id="ARBA00023136"/>
    </source>
</evidence>
<keyword evidence="4 8" id="KW-0812">Transmembrane</keyword>
<evidence type="ECO:0000313" key="9">
    <source>
        <dbReference type="EMBL" id="SER76707.1"/>
    </source>
</evidence>
<sequence length="425" mass="44734">MSTTDRTESLYDSPSSPVDADEASSQQSIPQQSIPEAVRDSAHPVQAPSIVQAPVDQAPSGPATAAQRSPDVPMPASQPSAPQASPRDFAPGEPAPTPPTQPSAFSTPERHGGPSHGQPSDAGGPLGWPGAHQLGHGSYDRPDAPHISGTPRRAAHSVSFNEPVGPQAQVRDEDAAEPAQGQVTAASAVQEGERVQATARSEQTRPLPGPEQTRPLPGPAEQEVARPEAQQREAGQREAEQREAEQRARERAERDRRLGTVHPEEQQADVVAPTIPKPTTDRFAGSVGLFVLRLVTAALVGVYGFQALTQRQPVIDTVARIGVPQANLVSWGFAGLLLLVALMVLFGFGTRVAGFVMAALAVVSLVFVKWGAFNPFRAGQAGFSGDIDLLLVGIGWALLFVGAGGWSLDAGMRRSRAKSKLDNGL</sequence>
<dbReference type="GO" id="GO:0005886">
    <property type="term" value="C:plasma membrane"/>
    <property type="evidence" value="ECO:0007669"/>
    <property type="project" value="UniProtKB-SubCell"/>
</dbReference>
<dbReference type="PANTHER" id="PTHR33452">
    <property type="entry name" value="OXIDOREDUCTASE CATD-RELATED"/>
    <property type="match status" value="1"/>
</dbReference>
<evidence type="ECO:0000256" key="7">
    <source>
        <dbReference type="SAM" id="MobiDB-lite"/>
    </source>
</evidence>
<feature type="transmembrane region" description="Helical" evidence="8">
    <location>
        <begin position="355"/>
        <end position="373"/>
    </location>
</feature>
<gene>
    <name evidence="9" type="ORF">SAMN05443377_10980</name>
</gene>
<keyword evidence="3" id="KW-1003">Cell membrane</keyword>
<feature type="transmembrane region" description="Helical" evidence="8">
    <location>
        <begin position="389"/>
        <end position="408"/>
    </location>
</feature>
<proteinExistence type="inferred from homology"/>
<keyword evidence="10" id="KW-1185">Reference proteome</keyword>
<feature type="region of interest" description="Disordered" evidence="7">
    <location>
        <begin position="1"/>
        <end position="266"/>
    </location>
</feature>
<dbReference type="InterPro" id="IPR032808">
    <property type="entry name" value="DoxX"/>
</dbReference>
<reference evidence="9 10" key="1">
    <citation type="submission" date="2016-10" db="EMBL/GenBank/DDBJ databases">
        <authorList>
            <person name="de Groot N.N."/>
        </authorList>
    </citation>
    <scope>NUCLEOTIDE SEQUENCE [LARGE SCALE GENOMIC DNA]</scope>
    <source>
        <strain evidence="9 10">DSM 16859</strain>
    </source>
</reference>
<dbReference type="Pfam" id="PF07681">
    <property type="entry name" value="DoxX"/>
    <property type="match status" value="1"/>
</dbReference>
<evidence type="ECO:0000313" key="10">
    <source>
        <dbReference type="Proteomes" id="UP000198815"/>
    </source>
</evidence>
<evidence type="ECO:0000256" key="8">
    <source>
        <dbReference type="SAM" id="Phobius"/>
    </source>
</evidence>
<name>A0A1H9RVQ0_9ACTN</name>
<feature type="compositionally biased region" description="Low complexity" evidence="7">
    <location>
        <begin position="75"/>
        <end position="86"/>
    </location>
</feature>
<dbReference type="InterPro" id="IPR051907">
    <property type="entry name" value="DoxX-like_oxidoreductase"/>
</dbReference>
<dbReference type="AlphaFoldDB" id="A0A1H9RVQ0"/>
<dbReference type="Proteomes" id="UP000198815">
    <property type="component" value="Unassembled WGS sequence"/>
</dbReference>
<protein>
    <submittedName>
        <fullName evidence="9">Uncharacterized membrane protein YphA, DoxX/SURF4 family</fullName>
    </submittedName>
</protein>
<evidence type="ECO:0000256" key="1">
    <source>
        <dbReference type="ARBA" id="ARBA00004651"/>
    </source>
</evidence>
<organism evidence="9 10">
    <name type="scientific">Propionibacterium cyclohexanicum</name>
    <dbReference type="NCBI Taxonomy" id="64702"/>
    <lineage>
        <taxon>Bacteria</taxon>
        <taxon>Bacillati</taxon>
        <taxon>Actinomycetota</taxon>
        <taxon>Actinomycetes</taxon>
        <taxon>Propionibacteriales</taxon>
        <taxon>Propionibacteriaceae</taxon>
        <taxon>Propionibacterium</taxon>
    </lineage>
</organism>
<evidence type="ECO:0000256" key="4">
    <source>
        <dbReference type="ARBA" id="ARBA00022692"/>
    </source>
</evidence>
<evidence type="ECO:0000256" key="3">
    <source>
        <dbReference type="ARBA" id="ARBA00022475"/>
    </source>
</evidence>
<dbReference type="EMBL" id="FOGZ01000009">
    <property type="protein sequence ID" value="SER76707.1"/>
    <property type="molecule type" value="Genomic_DNA"/>
</dbReference>
<dbReference type="STRING" id="64702.SAMN05443377_10980"/>
<keyword evidence="5 8" id="KW-1133">Transmembrane helix</keyword>
<dbReference type="PANTHER" id="PTHR33452:SF1">
    <property type="entry name" value="INNER MEMBRANE PROTEIN YPHA-RELATED"/>
    <property type="match status" value="1"/>
</dbReference>
<evidence type="ECO:0000256" key="2">
    <source>
        <dbReference type="ARBA" id="ARBA00006679"/>
    </source>
</evidence>
<feature type="compositionally biased region" description="Basic and acidic residues" evidence="7">
    <location>
        <begin position="223"/>
        <end position="265"/>
    </location>
</feature>
<accession>A0A1H9RVQ0</accession>